<evidence type="ECO:0000313" key="2">
    <source>
        <dbReference type="Proteomes" id="UP001432251"/>
    </source>
</evidence>
<sequence>MTAVTTLTASGEVRGTRLRGGVQRYLGIPYAADPVGEARFRPPGRPAAWTGVRHCLAASPAPPQGPDPLLEEVVGTGRVATDEAGSLTVNVWTPSGRSGCPVLVWVHGGGYVQGYGHQVWTDGARLAERYGVVVVSLNYRLGALGWLYVPELLGEEYAASANLGLQDQIAALTWVRDNIARFGGDPGRVTVFGESAGGGSVAALLGAPAARPLIHRAILQSPPARAVRSAAEAAEVARAYAVVLKERTGAGDVRDALRTASAEQLLVAQDELMRRHAVRAIPFTPVVDGAVLPVHPLRALRNGSCAHIPVLAGTNEHEGRLFTGLGPGATEEDFEDALAGAFPDADPRGRARAVYRAQEGSSATARLAALLTDDLFREPTDAFLDAAAEGGGRVWSYLFREPTPALGGQLGAAHTLDIPYVFDVLDGPGLRAWVGDKAPQRLADAMSGAWAHFAREGSPAHHLLPTWPRFTGTRRETLLLGGRDATATGGEQVGEVALDPFGERRALWGETGRRLTE</sequence>
<reference evidence="1" key="1">
    <citation type="journal article" date="2025" name="Int. J. Syst. Evol. Microbiol.">
        <title>Streptomyces citrinus sp. nov., with yellow diffusible pigment.</title>
        <authorList>
            <person name="He Y."/>
            <person name="Yang E."/>
            <person name="Xu J."/>
            <person name="Sun Y."/>
            <person name="Sun L."/>
        </authorList>
    </citation>
    <scope>NUCLEOTIDE SEQUENCE</scope>
    <source>
        <strain evidence="1">Q6</strain>
    </source>
</reference>
<dbReference type="Proteomes" id="UP001432251">
    <property type="component" value="Chromosome"/>
</dbReference>
<organism evidence="1 2">
    <name type="scientific">Streptomyces citrinus</name>
    <dbReference type="NCBI Taxonomy" id="3118173"/>
    <lineage>
        <taxon>Bacteria</taxon>
        <taxon>Bacillati</taxon>
        <taxon>Actinomycetota</taxon>
        <taxon>Actinomycetes</taxon>
        <taxon>Kitasatosporales</taxon>
        <taxon>Streptomycetaceae</taxon>
        <taxon>Streptomyces</taxon>
    </lineage>
</organism>
<proteinExistence type="predicted"/>
<gene>
    <name evidence="1" type="ORF">V2W30_30775</name>
</gene>
<keyword evidence="2" id="KW-1185">Reference proteome</keyword>
<protein>
    <submittedName>
        <fullName evidence="1">Carboxylesterase family protein</fullName>
    </submittedName>
</protein>
<evidence type="ECO:0000313" key="1">
    <source>
        <dbReference type="EMBL" id="WWQ67283.1"/>
    </source>
</evidence>
<name>A0ACD5AJ78_9ACTN</name>
<dbReference type="EMBL" id="CP146022">
    <property type="protein sequence ID" value="WWQ67283.1"/>
    <property type="molecule type" value="Genomic_DNA"/>
</dbReference>
<accession>A0ACD5AJ78</accession>